<reference evidence="2 3" key="1">
    <citation type="submission" date="2018-06" db="EMBL/GenBank/DDBJ databases">
        <title>Marinomonas sp. YLB-05 draft genome sequence.</title>
        <authorList>
            <person name="Yu L."/>
            <person name="Tang X."/>
        </authorList>
    </citation>
    <scope>NUCLEOTIDE SEQUENCE [LARGE SCALE GENOMIC DNA]</scope>
    <source>
        <strain evidence="2 3">YLB-05</strain>
    </source>
</reference>
<protein>
    <submittedName>
        <fullName evidence="2">DUF368 domain-containing protein</fullName>
    </submittedName>
</protein>
<dbReference type="InterPro" id="IPR007163">
    <property type="entry name" value="VCA0040-like"/>
</dbReference>
<evidence type="ECO:0000313" key="2">
    <source>
        <dbReference type="EMBL" id="RDL42670.1"/>
    </source>
</evidence>
<name>A0A370U4F7_9GAMM</name>
<dbReference type="PANTHER" id="PTHR37308:SF1">
    <property type="entry name" value="POLYPRENYL-PHOSPHATE TRANSPORTER"/>
    <property type="match status" value="1"/>
</dbReference>
<keyword evidence="1" id="KW-0812">Transmembrane</keyword>
<feature type="transmembrane region" description="Helical" evidence="1">
    <location>
        <begin position="224"/>
        <end position="242"/>
    </location>
</feature>
<feature type="transmembrane region" description="Helical" evidence="1">
    <location>
        <begin position="191"/>
        <end position="212"/>
    </location>
</feature>
<accession>A0A370U4F7</accession>
<dbReference type="OrthoDB" id="9793746at2"/>
<keyword evidence="1" id="KW-0472">Membrane</keyword>
<keyword evidence="3" id="KW-1185">Reference proteome</keyword>
<feature type="transmembrane region" description="Helical" evidence="1">
    <location>
        <begin position="7"/>
        <end position="32"/>
    </location>
</feature>
<dbReference type="PANTHER" id="PTHR37308">
    <property type="entry name" value="INTEGRAL MEMBRANE PROTEIN"/>
    <property type="match status" value="1"/>
</dbReference>
<dbReference type="RefSeq" id="WP_115469583.1">
    <property type="nucleotide sequence ID" value="NZ_QKRA01000016.1"/>
</dbReference>
<feature type="transmembrane region" description="Helical" evidence="1">
    <location>
        <begin position="95"/>
        <end position="115"/>
    </location>
</feature>
<feature type="transmembrane region" description="Helical" evidence="1">
    <location>
        <begin position="66"/>
        <end position="89"/>
    </location>
</feature>
<feature type="transmembrane region" description="Helical" evidence="1">
    <location>
        <begin position="279"/>
        <end position="299"/>
    </location>
</feature>
<evidence type="ECO:0000256" key="1">
    <source>
        <dbReference type="SAM" id="Phobius"/>
    </source>
</evidence>
<dbReference type="Proteomes" id="UP000254326">
    <property type="component" value="Unassembled WGS sequence"/>
</dbReference>
<sequence length="312" mass="33842">MPKWLKIYLSGALMGAADVVPGVSGGTIAFIVGIYDRLISALSGVNLSSIRMLLKGDFKGLWQHFDGTFLVTLLLGIVSSIFGIAHIVTELLVSYPVWLWSFFFGLILASAYILICDIDRFSLRHGAALTVGIIVGAALSILVPTQVNISLLMVFLAGMIAICAMILPGVSGSFLLLIMGMYGYVMEAVKSFDVVVICVFAVGALTGLLSFSKLLNWLLRNAKSLTLALLTGVMLGALVKVWPWKEVVTYIDVGDKRLPAQEQLMMPWNIANFDVADSLVIPLILFLMGAVLVILMHYISLQKVNLKTNDAL</sequence>
<feature type="transmembrane region" description="Helical" evidence="1">
    <location>
        <begin position="127"/>
        <end position="145"/>
    </location>
</feature>
<dbReference type="EMBL" id="QKRA01000016">
    <property type="protein sequence ID" value="RDL42670.1"/>
    <property type="molecule type" value="Genomic_DNA"/>
</dbReference>
<gene>
    <name evidence="2" type="ORF">DN730_18360</name>
</gene>
<evidence type="ECO:0000313" key="3">
    <source>
        <dbReference type="Proteomes" id="UP000254326"/>
    </source>
</evidence>
<organism evidence="2 3">
    <name type="scientific">Marinomonas piezotolerans</name>
    <dbReference type="NCBI Taxonomy" id="2213058"/>
    <lineage>
        <taxon>Bacteria</taxon>
        <taxon>Pseudomonadati</taxon>
        <taxon>Pseudomonadota</taxon>
        <taxon>Gammaproteobacteria</taxon>
        <taxon>Oceanospirillales</taxon>
        <taxon>Oceanospirillaceae</taxon>
        <taxon>Marinomonas</taxon>
    </lineage>
</organism>
<feature type="transmembrane region" description="Helical" evidence="1">
    <location>
        <begin position="151"/>
        <end position="179"/>
    </location>
</feature>
<dbReference type="Pfam" id="PF04018">
    <property type="entry name" value="VCA0040-like"/>
    <property type="match status" value="1"/>
</dbReference>
<comment type="caution">
    <text evidence="2">The sequence shown here is derived from an EMBL/GenBank/DDBJ whole genome shotgun (WGS) entry which is preliminary data.</text>
</comment>
<dbReference type="AlphaFoldDB" id="A0A370U4F7"/>
<proteinExistence type="predicted"/>
<keyword evidence="1" id="KW-1133">Transmembrane helix</keyword>